<dbReference type="EMBL" id="CAUJNA010003308">
    <property type="protein sequence ID" value="CAJ1398685.1"/>
    <property type="molecule type" value="Genomic_DNA"/>
</dbReference>
<dbReference type="GO" id="GO:0008474">
    <property type="term" value="F:palmitoyl-(protein) hydrolase activity"/>
    <property type="evidence" value="ECO:0007669"/>
    <property type="project" value="TreeGrafter"/>
</dbReference>
<dbReference type="AlphaFoldDB" id="A0AA36J520"/>
<reference evidence="5" key="1">
    <citation type="submission" date="2023-08" db="EMBL/GenBank/DDBJ databases">
        <authorList>
            <person name="Chen Y."/>
            <person name="Shah S."/>
            <person name="Dougan E. K."/>
            <person name="Thang M."/>
            <person name="Chan C."/>
        </authorList>
    </citation>
    <scope>NUCLEOTIDE SEQUENCE</scope>
</reference>
<proteinExistence type="inferred from homology"/>
<accession>A0AA36J520</accession>
<dbReference type="GO" id="GO:0005737">
    <property type="term" value="C:cytoplasm"/>
    <property type="evidence" value="ECO:0007669"/>
    <property type="project" value="TreeGrafter"/>
</dbReference>
<dbReference type="GO" id="GO:0052689">
    <property type="term" value="F:carboxylic ester hydrolase activity"/>
    <property type="evidence" value="ECO:0007669"/>
    <property type="project" value="TreeGrafter"/>
</dbReference>
<comment type="caution">
    <text evidence="5">The sequence shown here is derived from an EMBL/GenBank/DDBJ whole genome shotgun (WGS) entry which is preliminary data.</text>
</comment>
<feature type="signal peptide" evidence="3">
    <location>
        <begin position="1"/>
        <end position="24"/>
    </location>
</feature>
<dbReference type="InterPro" id="IPR029058">
    <property type="entry name" value="AB_hydrolase_fold"/>
</dbReference>
<feature type="chain" id="PRO_5041444221" description="Phospholipase/carboxylesterase/thioesterase domain-containing protein" evidence="3">
    <location>
        <begin position="25"/>
        <end position="296"/>
    </location>
</feature>
<evidence type="ECO:0000313" key="5">
    <source>
        <dbReference type="EMBL" id="CAJ1398685.1"/>
    </source>
</evidence>
<sequence length="296" mass="32274">MAHRKARAAQYLAAGFLLASFSWAPSTFVSGPRRPERCRRSATSALVPDDAEVVLEDAEVEAAAGHQHCCTMVYLHGFSRCGPEYLPKGRLGFCMPWVPGGDRARGLRAVLPTASCLRQPWGETGTSWYGYAAPNHNRVGDAESLRATRRRLDSMVHAEVERLGDGRRLFLGGASQGCVMALDVYIRLAVELRLGGFVGSVGFVPTDSKGFTGADRALRCLLADSEQAVRPLWLQCAMDDFDAVPWRSVVAPSLRRAEGLPGLQIRQVAGRGHGIEDWEAHIVNDLLRAHAAYAYA</sequence>
<feature type="domain" description="Phospholipase/carboxylesterase/thioesterase" evidence="4">
    <location>
        <begin position="122"/>
        <end position="209"/>
    </location>
</feature>
<dbReference type="Gene3D" id="3.40.50.1820">
    <property type="entry name" value="alpha/beta hydrolase"/>
    <property type="match status" value="1"/>
</dbReference>
<keyword evidence="6" id="KW-1185">Reference proteome</keyword>
<dbReference type="SUPFAM" id="SSF53474">
    <property type="entry name" value="alpha/beta-Hydrolases"/>
    <property type="match status" value="1"/>
</dbReference>
<dbReference type="Proteomes" id="UP001178507">
    <property type="component" value="Unassembled WGS sequence"/>
</dbReference>
<evidence type="ECO:0000313" key="6">
    <source>
        <dbReference type="Proteomes" id="UP001178507"/>
    </source>
</evidence>
<gene>
    <name evidence="5" type="ORF">EVOR1521_LOCUS22414</name>
</gene>
<keyword evidence="3" id="KW-0732">Signal</keyword>
<evidence type="ECO:0000259" key="4">
    <source>
        <dbReference type="Pfam" id="PF02230"/>
    </source>
</evidence>
<dbReference type="InterPro" id="IPR003140">
    <property type="entry name" value="PLipase/COase/thioEstase"/>
</dbReference>
<evidence type="ECO:0000256" key="1">
    <source>
        <dbReference type="ARBA" id="ARBA00006499"/>
    </source>
</evidence>
<dbReference type="Pfam" id="PF02230">
    <property type="entry name" value="Abhydrolase_2"/>
    <property type="match status" value="1"/>
</dbReference>
<name>A0AA36J520_9DINO</name>
<comment type="similarity">
    <text evidence="1">Belongs to the AB hydrolase superfamily. AB hydrolase 2 family.</text>
</comment>
<protein>
    <recommendedName>
        <fullName evidence="4">Phospholipase/carboxylesterase/thioesterase domain-containing protein</fullName>
    </recommendedName>
</protein>
<organism evidence="5 6">
    <name type="scientific">Effrenium voratum</name>
    <dbReference type="NCBI Taxonomy" id="2562239"/>
    <lineage>
        <taxon>Eukaryota</taxon>
        <taxon>Sar</taxon>
        <taxon>Alveolata</taxon>
        <taxon>Dinophyceae</taxon>
        <taxon>Suessiales</taxon>
        <taxon>Symbiodiniaceae</taxon>
        <taxon>Effrenium</taxon>
    </lineage>
</organism>
<keyword evidence="2" id="KW-0378">Hydrolase</keyword>
<evidence type="ECO:0000256" key="3">
    <source>
        <dbReference type="SAM" id="SignalP"/>
    </source>
</evidence>
<dbReference type="PANTHER" id="PTHR10655">
    <property type="entry name" value="LYSOPHOSPHOLIPASE-RELATED"/>
    <property type="match status" value="1"/>
</dbReference>
<evidence type="ECO:0000256" key="2">
    <source>
        <dbReference type="ARBA" id="ARBA00022801"/>
    </source>
</evidence>
<dbReference type="PANTHER" id="PTHR10655:SF17">
    <property type="entry name" value="LYSOPHOSPHOLIPASE-LIKE PROTEIN 1"/>
    <property type="match status" value="1"/>
</dbReference>
<dbReference type="InterPro" id="IPR050565">
    <property type="entry name" value="LYPA1-2/EST-like"/>
</dbReference>